<evidence type="ECO:0000313" key="3">
    <source>
        <dbReference type="Proteomes" id="UP000011932"/>
    </source>
</evidence>
<protein>
    <submittedName>
        <fullName evidence="2">Uncharacterized protein</fullName>
    </submittedName>
</protein>
<evidence type="ECO:0000256" key="1">
    <source>
        <dbReference type="SAM" id="MobiDB-lite"/>
    </source>
</evidence>
<sequence>MKIKAIITLNVNGKDYLPGAVVDIVEDEAKRLIEREFASALGQEKAAPATNAQKTETPPAGSGTKPAPTIEDIVEAIAGLDPAKDYGKNGKPNVDAIQAALGADITAAQRDQAWEIIQKEKEEDGKGE</sequence>
<dbReference type="RefSeq" id="WP_015468460.1">
    <property type="nucleotide sequence ID" value="NC_020812.1"/>
</dbReference>
<dbReference type="OrthoDB" id="7305455at2"/>
<organism evidence="2 3">
    <name type="scientific">Micavibrio aeruginosavorus EPB</name>
    <dbReference type="NCBI Taxonomy" id="349215"/>
    <lineage>
        <taxon>Bacteria</taxon>
        <taxon>Pseudomonadati</taxon>
        <taxon>Bdellovibrionota</taxon>
        <taxon>Bdellovibrionia</taxon>
        <taxon>Bdellovibrionales</taxon>
        <taxon>Pseudobdellovibrionaceae</taxon>
        <taxon>Micavibrio</taxon>
    </lineage>
</organism>
<dbReference type="EMBL" id="CP003538">
    <property type="protein sequence ID" value="AGH98946.1"/>
    <property type="molecule type" value="Genomic_DNA"/>
</dbReference>
<accession>M4VLF1</accession>
<proteinExistence type="predicted"/>
<gene>
    <name evidence="2" type="ORF">A11S_2148</name>
</gene>
<dbReference type="HOGENOM" id="CLU_2178405_0_0_5"/>
<dbReference type="AlphaFoldDB" id="M4VLF1"/>
<dbReference type="Proteomes" id="UP000011932">
    <property type="component" value="Chromosome"/>
</dbReference>
<dbReference type="KEGG" id="man:A11S_2148"/>
<reference evidence="2 3" key="1">
    <citation type="journal article" date="2013" name="ISME J.">
        <title>By their genes ye shall know them: genomic signatures of predatory bacteria.</title>
        <authorList>
            <person name="Pasternak Z."/>
            <person name="Pietrokovski S."/>
            <person name="Rotem O."/>
            <person name="Gophna U."/>
            <person name="Lurie-Weinberger M.N."/>
            <person name="Jurkevitch E."/>
        </authorList>
    </citation>
    <scope>NUCLEOTIDE SEQUENCE [LARGE SCALE GENOMIC DNA]</scope>
    <source>
        <strain evidence="2">EPB</strain>
    </source>
</reference>
<evidence type="ECO:0000313" key="2">
    <source>
        <dbReference type="EMBL" id="AGH98946.1"/>
    </source>
</evidence>
<dbReference type="STRING" id="349215.A11S_2148"/>
<name>M4VLF1_9BACT</name>
<feature type="region of interest" description="Disordered" evidence="1">
    <location>
        <begin position="40"/>
        <end position="69"/>
    </location>
</feature>